<reference evidence="2 3" key="1">
    <citation type="submission" date="2020-08" db="EMBL/GenBank/DDBJ databases">
        <title>Cohnella phylogeny.</title>
        <authorList>
            <person name="Dunlap C."/>
        </authorList>
    </citation>
    <scope>NUCLEOTIDE SEQUENCE [LARGE SCALE GENOMIC DNA]</scope>
    <source>
        <strain evidence="2 3">DSM 28246</strain>
    </source>
</reference>
<proteinExistence type="predicted"/>
<keyword evidence="1" id="KW-1133">Transmembrane helix</keyword>
<feature type="transmembrane region" description="Helical" evidence="1">
    <location>
        <begin position="122"/>
        <end position="140"/>
    </location>
</feature>
<comment type="caution">
    <text evidence="2">The sequence shown here is derived from an EMBL/GenBank/DDBJ whole genome shotgun (WGS) entry which is preliminary data.</text>
</comment>
<protein>
    <submittedName>
        <fullName evidence="2">TIGR02206 family membrane protein</fullName>
    </submittedName>
</protein>
<dbReference type="RefSeq" id="WP_185142917.1">
    <property type="nucleotide sequence ID" value="NZ_JACJVP010000021.1"/>
</dbReference>
<accession>A0A7X0RPT3</accession>
<keyword evidence="3" id="KW-1185">Reference proteome</keyword>
<dbReference type="Proteomes" id="UP000547209">
    <property type="component" value="Unassembled WGS sequence"/>
</dbReference>
<dbReference type="Pfam" id="PF14808">
    <property type="entry name" value="TMEM164"/>
    <property type="match status" value="1"/>
</dbReference>
<feature type="transmembrane region" description="Helical" evidence="1">
    <location>
        <begin position="69"/>
        <end position="86"/>
    </location>
</feature>
<organism evidence="2 3">
    <name type="scientific">Cohnella nanjingensis</name>
    <dbReference type="NCBI Taxonomy" id="1387779"/>
    <lineage>
        <taxon>Bacteria</taxon>
        <taxon>Bacillati</taxon>
        <taxon>Bacillota</taxon>
        <taxon>Bacilli</taxon>
        <taxon>Bacillales</taxon>
        <taxon>Paenibacillaceae</taxon>
        <taxon>Cohnella</taxon>
    </lineage>
</organism>
<dbReference type="EMBL" id="JACJVP010000021">
    <property type="protein sequence ID" value="MBB6671433.1"/>
    <property type="molecule type" value="Genomic_DNA"/>
</dbReference>
<keyword evidence="1" id="KW-0472">Membrane</keyword>
<name>A0A7X0RPT3_9BACL</name>
<feature type="transmembrane region" description="Helical" evidence="1">
    <location>
        <begin position="152"/>
        <end position="170"/>
    </location>
</feature>
<dbReference type="AlphaFoldDB" id="A0A7X0RPT3"/>
<sequence>MAFEAYSLAHLAALAAVAASIAAIIGFRGRLRTPKVKRTARAAFVAAVVVCEGAMLVRRAWTNDWGFEALPFELCSLMIWLSAAAVWTGNKRLYELTFFLGILGAAQALLTPDLNVGFPDFLYFHFFFGHLVIVAANVYMTAAEGYRPTRGSIWRAWIGLHALAIPAAIADRLWGTNFMFLARKPPGASLLDLLGPWPWYLLQLEVVAVALMLLLYGAVLLADRLHGRHAGSLQGGGQR</sequence>
<gene>
    <name evidence="2" type="ORF">H7C19_12155</name>
</gene>
<feature type="transmembrane region" description="Helical" evidence="1">
    <location>
        <begin position="93"/>
        <end position="110"/>
    </location>
</feature>
<evidence type="ECO:0000313" key="3">
    <source>
        <dbReference type="Proteomes" id="UP000547209"/>
    </source>
</evidence>
<evidence type="ECO:0000256" key="1">
    <source>
        <dbReference type="SAM" id="Phobius"/>
    </source>
</evidence>
<keyword evidence="1" id="KW-0812">Transmembrane</keyword>
<evidence type="ECO:0000313" key="2">
    <source>
        <dbReference type="EMBL" id="MBB6671433.1"/>
    </source>
</evidence>
<feature type="transmembrane region" description="Helical" evidence="1">
    <location>
        <begin position="199"/>
        <end position="222"/>
    </location>
</feature>
<dbReference type="NCBIfam" id="TIGR02206">
    <property type="entry name" value="intg_mem_TP0381"/>
    <property type="match status" value="1"/>
</dbReference>
<dbReference type="InterPro" id="IPR011737">
    <property type="entry name" value="CHP02206_TP0381"/>
</dbReference>
<feature type="transmembrane region" description="Helical" evidence="1">
    <location>
        <begin position="6"/>
        <end position="27"/>
    </location>
</feature>
<feature type="transmembrane region" description="Helical" evidence="1">
    <location>
        <begin position="39"/>
        <end position="57"/>
    </location>
</feature>